<comment type="caution">
    <text evidence="1">The sequence shown here is derived from an EMBL/GenBank/DDBJ whole genome shotgun (WGS) entry which is preliminary data.</text>
</comment>
<evidence type="ECO:0000313" key="1">
    <source>
        <dbReference type="EMBL" id="OUP56455.1"/>
    </source>
</evidence>
<organism evidence="1 2">
    <name type="scientific">Butyricicoccus pullicaecorum</name>
    <dbReference type="NCBI Taxonomy" id="501571"/>
    <lineage>
        <taxon>Bacteria</taxon>
        <taxon>Bacillati</taxon>
        <taxon>Bacillota</taxon>
        <taxon>Clostridia</taxon>
        <taxon>Eubacteriales</taxon>
        <taxon>Butyricicoccaceae</taxon>
        <taxon>Butyricicoccus</taxon>
    </lineage>
</organism>
<evidence type="ECO:0000313" key="2">
    <source>
        <dbReference type="Proteomes" id="UP000195326"/>
    </source>
</evidence>
<protein>
    <submittedName>
        <fullName evidence="1">Uncharacterized protein</fullName>
    </submittedName>
</protein>
<dbReference type="AlphaFoldDB" id="A0A1Y4LIF6"/>
<sequence>MIEQYGSQGAQISTVKADHTAALSALTAQNLYLVRSCPIKFAFTTQSQYNQERRTAHTRRAELVLSHHVGG</sequence>
<dbReference type="EMBL" id="NFKL01000018">
    <property type="protein sequence ID" value="OUP56455.1"/>
    <property type="molecule type" value="Genomic_DNA"/>
</dbReference>
<dbReference type="Proteomes" id="UP000195326">
    <property type="component" value="Unassembled WGS sequence"/>
</dbReference>
<reference evidence="2" key="1">
    <citation type="submission" date="2017-04" db="EMBL/GenBank/DDBJ databases">
        <title>Function of individual gut microbiota members based on whole genome sequencing of pure cultures obtained from chicken caecum.</title>
        <authorList>
            <person name="Medvecky M."/>
            <person name="Cejkova D."/>
            <person name="Polansky O."/>
            <person name="Karasova D."/>
            <person name="Kubasova T."/>
            <person name="Cizek A."/>
            <person name="Rychlik I."/>
        </authorList>
    </citation>
    <scope>NUCLEOTIDE SEQUENCE [LARGE SCALE GENOMIC DNA]</scope>
    <source>
        <strain evidence="2">An179</strain>
    </source>
</reference>
<proteinExistence type="predicted"/>
<name>A0A1Y4LIF6_9FIRM</name>
<gene>
    <name evidence="1" type="ORF">B5F15_12070</name>
</gene>
<accession>A0A1Y4LIF6</accession>